<name>A0ABN1C6K9_9DEIO</name>
<evidence type="ECO:0000256" key="1">
    <source>
        <dbReference type="ARBA" id="ARBA00004863"/>
    </source>
</evidence>
<accession>A0ABN1C6K9</accession>
<comment type="caution">
    <text evidence="5">The sequence shown here is derived from an EMBL/GenBank/DDBJ whole genome shotgun (WGS) entry which is preliminary data.</text>
</comment>
<dbReference type="InterPro" id="IPR003773">
    <property type="entry name" value="Menaquinone_biosynth"/>
</dbReference>
<comment type="pathway">
    <text evidence="1 4">Quinol/quinone metabolism; menaquinone biosynthesis.</text>
</comment>
<keyword evidence="6" id="KW-1185">Reference proteome</keyword>
<dbReference type="PANTHER" id="PTHR37690:SF1">
    <property type="entry name" value="CHORISMATE DEHYDRATASE"/>
    <property type="match status" value="1"/>
</dbReference>
<comment type="function">
    <text evidence="4">Catalyzes the dehydration of chorismate into 3-[(1-carboxyvinyl)oxy]benzoate, a step in the biosynthesis of menaquinone (MK, vitamin K2).</text>
</comment>
<dbReference type="Gene3D" id="3.40.190.10">
    <property type="entry name" value="Periplasmic binding protein-like II"/>
    <property type="match status" value="2"/>
</dbReference>
<dbReference type="EC" id="4.2.1.151" evidence="4"/>
<reference evidence="5 6" key="1">
    <citation type="journal article" date="2019" name="Int. J. Syst. Evol. Microbiol.">
        <title>The Global Catalogue of Microorganisms (GCM) 10K type strain sequencing project: providing services to taxonomists for standard genome sequencing and annotation.</title>
        <authorList>
            <consortium name="The Broad Institute Genomics Platform"/>
            <consortium name="The Broad Institute Genome Sequencing Center for Infectious Disease"/>
            <person name="Wu L."/>
            <person name="Ma J."/>
        </authorList>
    </citation>
    <scope>NUCLEOTIDE SEQUENCE [LARGE SCALE GENOMIC DNA]</scope>
    <source>
        <strain evidence="5 6">JCM 14368</strain>
    </source>
</reference>
<evidence type="ECO:0000313" key="5">
    <source>
        <dbReference type="EMBL" id="GAA0512826.1"/>
    </source>
</evidence>
<dbReference type="SUPFAM" id="SSF53850">
    <property type="entry name" value="Periplasmic binding protein-like II"/>
    <property type="match status" value="1"/>
</dbReference>
<evidence type="ECO:0000256" key="4">
    <source>
        <dbReference type="HAMAP-Rule" id="MF_00995"/>
    </source>
</evidence>
<dbReference type="Pfam" id="PF02621">
    <property type="entry name" value="VitK2_biosynth"/>
    <property type="match status" value="1"/>
</dbReference>
<sequence length="499" mass="55213">MTEYELVLDTGQAAPHGVEGVIDHVLPYPPDADPVTSPYWSVLFRLGAQASPDSAERGELVISRATHQRIDWTRGFKFLRFSCQEWPAPDPLSGRHTLGEQQLGRLELGLGDAWHAFYRSGAPVTAWVEGVAQDYVWNYRDRVEDLKVVNDTQVYLYGQMNHESYPEELQIPELRSLEGRTVRFGFSRPPVPSEHPVRDAGSRAALIAGEVAQVDWGTPDPYRAGWIHFTNVAPILDSLVLPPGVTAITGVPTQMNAALLSGEVDIANISAVEFIRNADVLEALPDFSVAVLGPVYSVNLFHTRPLEELRRVALTAQSAMSVALLEVLLRERGLSPTLERAEGEAEALLSQGFDGVLRIGDSALREWYGVVGPLTPETTMTSLPHSARGISVTDLAEEWFRLTGHPFTFAVWAYRKDRPPPAALVQAMREARRDGIGHLADVAARHARKLGLPERVVQHYLWNFRYHLEAPDRLGLHEFAAKAVPGHAPLTFGPRPGPR</sequence>
<comment type="similarity">
    <text evidence="4">Belongs to the MqnA/MqnD family. MqnA subfamily.</text>
</comment>
<evidence type="ECO:0000256" key="2">
    <source>
        <dbReference type="ARBA" id="ARBA00022428"/>
    </source>
</evidence>
<gene>
    <name evidence="4" type="primary">mqnA</name>
    <name evidence="5" type="ORF">GCM10008937_20660</name>
</gene>
<protein>
    <recommendedName>
        <fullName evidence="4">Chorismate dehydratase</fullName>
        <ecNumber evidence="4">4.2.1.151</ecNumber>
    </recommendedName>
    <alternativeName>
        <fullName evidence="4">Menaquinone biosynthetic enzyme MqnA</fullName>
    </alternativeName>
</protein>
<organism evidence="5 6">
    <name type="scientific">Deinococcus depolymerans</name>
    <dbReference type="NCBI Taxonomy" id="392408"/>
    <lineage>
        <taxon>Bacteria</taxon>
        <taxon>Thermotogati</taxon>
        <taxon>Deinococcota</taxon>
        <taxon>Deinococci</taxon>
        <taxon>Deinococcales</taxon>
        <taxon>Deinococcaceae</taxon>
        <taxon>Deinococcus</taxon>
    </lineage>
</organism>
<dbReference type="InterPro" id="IPR030868">
    <property type="entry name" value="MqnA"/>
</dbReference>
<dbReference type="PANTHER" id="PTHR37690">
    <property type="entry name" value="CHORISMATE DEHYDRATASE"/>
    <property type="match status" value="1"/>
</dbReference>
<evidence type="ECO:0000256" key="3">
    <source>
        <dbReference type="ARBA" id="ARBA00023239"/>
    </source>
</evidence>
<dbReference type="HAMAP" id="MF_00995">
    <property type="entry name" value="MqnA"/>
    <property type="match status" value="1"/>
</dbReference>
<evidence type="ECO:0000313" key="6">
    <source>
        <dbReference type="Proteomes" id="UP001500191"/>
    </source>
</evidence>
<keyword evidence="2 4" id="KW-0474">Menaquinone biosynthesis</keyword>
<dbReference type="CDD" id="cd13634">
    <property type="entry name" value="PBP2_Sco4506"/>
    <property type="match status" value="1"/>
</dbReference>
<keyword evidence="3 4" id="KW-0456">Lyase</keyword>
<dbReference type="Proteomes" id="UP001500191">
    <property type="component" value="Unassembled WGS sequence"/>
</dbReference>
<proteinExistence type="inferred from homology"/>
<dbReference type="EMBL" id="BAAADB010000019">
    <property type="protein sequence ID" value="GAA0512826.1"/>
    <property type="molecule type" value="Genomic_DNA"/>
</dbReference>
<comment type="catalytic activity">
    <reaction evidence="4">
        <text>chorismate = 3-[(1-carboxyvinyl)-oxy]benzoate + H2O</text>
        <dbReference type="Rhea" id="RHEA:40051"/>
        <dbReference type="ChEBI" id="CHEBI:15377"/>
        <dbReference type="ChEBI" id="CHEBI:29748"/>
        <dbReference type="ChEBI" id="CHEBI:76981"/>
        <dbReference type="EC" id="4.2.1.151"/>
    </reaction>
</comment>